<evidence type="ECO:0000256" key="7">
    <source>
        <dbReference type="ARBA" id="ARBA00022842"/>
    </source>
</evidence>
<dbReference type="HAMAP" id="MF_01471">
    <property type="entry name" value="Cas2"/>
    <property type="match status" value="1"/>
</dbReference>
<evidence type="ECO:0000256" key="4">
    <source>
        <dbReference type="ARBA" id="ARBA00022723"/>
    </source>
</evidence>
<keyword evidence="6 9" id="KW-0378">Hydrolase</keyword>
<dbReference type="EMBL" id="BMOE01000007">
    <property type="protein sequence ID" value="GGJ78820.1"/>
    <property type="molecule type" value="Genomic_DNA"/>
</dbReference>
<dbReference type="GO" id="GO:0051607">
    <property type="term" value="P:defense response to virus"/>
    <property type="evidence" value="ECO:0007669"/>
    <property type="project" value="UniProtKB-UniRule"/>
</dbReference>
<reference evidence="10" key="2">
    <citation type="submission" date="2020-09" db="EMBL/GenBank/DDBJ databases">
        <authorList>
            <person name="Sun Q."/>
            <person name="Ohkuma M."/>
        </authorList>
    </citation>
    <scope>NUCLEOTIDE SEQUENCE</scope>
    <source>
        <strain evidence="10">JCM 14371</strain>
    </source>
</reference>
<evidence type="ECO:0000313" key="11">
    <source>
        <dbReference type="Proteomes" id="UP000635726"/>
    </source>
</evidence>
<comment type="caution">
    <text evidence="10">The sequence shown here is derived from an EMBL/GenBank/DDBJ whole genome shotgun (WGS) entry which is preliminary data.</text>
</comment>
<sequence length="89" mass="9846">MLTLYVVSYDSPCPRRRRQLAALLSRRGRRVQRSVFELLLDAAALARCLRAVERLIAPEDSVLVYAATGSRHALGGAPEVLRRSAVTVI</sequence>
<dbReference type="InterPro" id="IPR019199">
    <property type="entry name" value="Virulence_VapD/CRISPR_Cas2"/>
</dbReference>
<protein>
    <recommendedName>
        <fullName evidence="9">CRISPR-associated endoribonuclease Cas2</fullName>
        <ecNumber evidence="9">3.1.-.-</ecNumber>
    </recommendedName>
</protein>
<keyword evidence="8 9" id="KW-0051">Antiviral defense</keyword>
<evidence type="ECO:0000256" key="9">
    <source>
        <dbReference type="HAMAP-Rule" id="MF_01471"/>
    </source>
</evidence>
<comment type="cofactor">
    <cofactor evidence="1 9">
        <name>Mg(2+)</name>
        <dbReference type="ChEBI" id="CHEBI:18420"/>
    </cofactor>
</comment>
<evidence type="ECO:0000256" key="3">
    <source>
        <dbReference type="ARBA" id="ARBA00022722"/>
    </source>
</evidence>
<evidence type="ECO:0000256" key="1">
    <source>
        <dbReference type="ARBA" id="ARBA00001946"/>
    </source>
</evidence>
<dbReference type="SUPFAM" id="SSF143430">
    <property type="entry name" value="TTP0101/SSO1404-like"/>
    <property type="match status" value="1"/>
</dbReference>
<dbReference type="PANTHER" id="PTHR34405">
    <property type="entry name" value="CRISPR-ASSOCIATED ENDORIBONUCLEASE CAS2"/>
    <property type="match status" value="1"/>
</dbReference>
<reference evidence="10" key="1">
    <citation type="journal article" date="2014" name="Int. J. Syst. Evol. Microbiol.">
        <title>Complete genome sequence of Corynebacterium casei LMG S-19264T (=DSM 44701T), isolated from a smear-ripened cheese.</title>
        <authorList>
            <consortium name="US DOE Joint Genome Institute (JGI-PGF)"/>
            <person name="Walter F."/>
            <person name="Albersmeier A."/>
            <person name="Kalinowski J."/>
            <person name="Ruckert C."/>
        </authorList>
    </citation>
    <scope>NUCLEOTIDE SEQUENCE</scope>
    <source>
        <strain evidence="10">JCM 14371</strain>
    </source>
</reference>
<dbReference type="PANTHER" id="PTHR34405:SF3">
    <property type="entry name" value="CRISPR-ASSOCIATED ENDORIBONUCLEASE CAS2 3"/>
    <property type="match status" value="1"/>
</dbReference>
<keyword evidence="11" id="KW-1185">Reference proteome</keyword>
<dbReference type="Pfam" id="PF09827">
    <property type="entry name" value="CRISPR_Cas2"/>
    <property type="match status" value="1"/>
</dbReference>
<comment type="similarity">
    <text evidence="2 9">Belongs to the CRISPR-associated endoribonuclease Cas2 protein family.</text>
</comment>
<evidence type="ECO:0000256" key="6">
    <source>
        <dbReference type="ARBA" id="ARBA00022801"/>
    </source>
</evidence>
<dbReference type="GO" id="GO:0016787">
    <property type="term" value="F:hydrolase activity"/>
    <property type="evidence" value="ECO:0007669"/>
    <property type="project" value="UniProtKB-KW"/>
</dbReference>
<keyword evidence="4 9" id="KW-0479">Metal-binding</keyword>
<gene>
    <name evidence="9" type="primary">cas2</name>
    <name evidence="10" type="ORF">GCM10008939_23360</name>
</gene>
<dbReference type="NCBIfam" id="TIGR01573">
    <property type="entry name" value="cas2"/>
    <property type="match status" value="1"/>
</dbReference>
<comment type="subunit">
    <text evidence="9">Homodimer, forms a heterotetramer with a Cas1 homodimer.</text>
</comment>
<dbReference type="CDD" id="cd09725">
    <property type="entry name" value="Cas2_I_II_III"/>
    <property type="match status" value="1"/>
</dbReference>
<keyword evidence="7 9" id="KW-0460">Magnesium</keyword>
<keyword evidence="5 9" id="KW-0255">Endonuclease</keyword>
<dbReference type="GO" id="GO:0046872">
    <property type="term" value="F:metal ion binding"/>
    <property type="evidence" value="ECO:0007669"/>
    <property type="project" value="UniProtKB-UniRule"/>
</dbReference>
<organism evidence="10 11">
    <name type="scientific">Deinococcus aquiradiocola</name>
    <dbReference type="NCBI Taxonomy" id="393059"/>
    <lineage>
        <taxon>Bacteria</taxon>
        <taxon>Thermotogati</taxon>
        <taxon>Deinococcota</taxon>
        <taxon>Deinococci</taxon>
        <taxon>Deinococcales</taxon>
        <taxon>Deinococcaceae</taxon>
        <taxon>Deinococcus</taxon>
    </lineage>
</organism>
<proteinExistence type="inferred from homology"/>
<dbReference type="RefSeq" id="WP_188963462.1">
    <property type="nucleotide sequence ID" value="NZ_BMOE01000007.1"/>
</dbReference>
<name>A0A917PHM6_9DEIO</name>
<keyword evidence="3 9" id="KW-0540">Nuclease</keyword>
<evidence type="ECO:0000256" key="2">
    <source>
        <dbReference type="ARBA" id="ARBA00009959"/>
    </source>
</evidence>
<dbReference type="AlphaFoldDB" id="A0A917PHM6"/>
<evidence type="ECO:0000313" key="10">
    <source>
        <dbReference type="EMBL" id="GGJ78820.1"/>
    </source>
</evidence>
<dbReference type="GO" id="GO:0004521">
    <property type="term" value="F:RNA endonuclease activity"/>
    <property type="evidence" value="ECO:0007669"/>
    <property type="project" value="InterPro"/>
</dbReference>
<dbReference type="InterPro" id="IPR021127">
    <property type="entry name" value="CRISPR_associated_Cas2"/>
</dbReference>
<accession>A0A917PHM6</accession>
<evidence type="ECO:0000256" key="5">
    <source>
        <dbReference type="ARBA" id="ARBA00022759"/>
    </source>
</evidence>
<feature type="binding site" evidence="9">
    <location>
        <position position="10"/>
    </location>
    <ligand>
        <name>Mg(2+)</name>
        <dbReference type="ChEBI" id="CHEBI:18420"/>
        <note>catalytic</note>
    </ligand>
</feature>
<dbReference type="EC" id="3.1.-.-" evidence="9"/>
<comment type="function">
    <text evidence="9">CRISPR (clustered regularly interspaced short palindromic repeat), is an adaptive immune system that provides protection against mobile genetic elements (viruses, transposable elements and conjugative plasmids). CRISPR clusters contain sequences complementary to antecedent mobile elements and target invading nucleic acids. CRISPR clusters are transcribed and processed into CRISPR RNA (crRNA). Functions as a ssRNA-specific endoribonuclease. Involved in the integration of spacer DNA into the CRISPR cassette.</text>
</comment>
<dbReference type="Proteomes" id="UP000635726">
    <property type="component" value="Unassembled WGS sequence"/>
</dbReference>
<dbReference type="Gene3D" id="3.30.70.240">
    <property type="match status" value="1"/>
</dbReference>
<dbReference type="GO" id="GO:0043571">
    <property type="term" value="P:maintenance of CRISPR repeat elements"/>
    <property type="evidence" value="ECO:0007669"/>
    <property type="project" value="UniProtKB-UniRule"/>
</dbReference>
<evidence type="ECO:0000256" key="8">
    <source>
        <dbReference type="ARBA" id="ARBA00023118"/>
    </source>
</evidence>